<dbReference type="PANTHER" id="PTHR24250:SF50">
    <property type="entry name" value="PEPTIDASE S1 DOMAIN-CONTAINING PROTEIN"/>
    <property type="match status" value="1"/>
</dbReference>
<evidence type="ECO:0000256" key="4">
    <source>
        <dbReference type="ARBA" id="ARBA00022825"/>
    </source>
</evidence>
<evidence type="ECO:0000313" key="10">
    <source>
        <dbReference type="Proteomes" id="UP001430953"/>
    </source>
</evidence>
<protein>
    <recommendedName>
        <fullName evidence="8">Peptidase S1 domain-containing protein</fullName>
    </recommendedName>
</protein>
<keyword evidence="4 6" id="KW-0720">Serine protease</keyword>
<comment type="caution">
    <text evidence="9">The sequence shown here is derived from an EMBL/GenBank/DDBJ whole genome shotgun (WGS) entry which is preliminary data.</text>
</comment>
<dbReference type="Proteomes" id="UP001430953">
    <property type="component" value="Unassembled WGS sequence"/>
</dbReference>
<dbReference type="Pfam" id="PF00089">
    <property type="entry name" value="Trypsin"/>
    <property type="match status" value="1"/>
</dbReference>
<dbReference type="PRINTS" id="PR00722">
    <property type="entry name" value="CHYMOTRYPSIN"/>
</dbReference>
<dbReference type="Gene3D" id="2.40.10.10">
    <property type="entry name" value="Trypsin-like serine proteases"/>
    <property type="match status" value="1"/>
</dbReference>
<dbReference type="InterPro" id="IPR001254">
    <property type="entry name" value="Trypsin_dom"/>
</dbReference>
<dbReference type="InterPro" id="IPR043504">
    <property type="entry name" value="Peptidase_S1_PA_chymotrypsin"/>
</dbReference>
<dbReference type="InterPro" id="IPR018114">
    <property type="entry name" value="TRYPSIN_HIS"/>
</dbReference>
<dbReference type="GO" id="GO:0004252">
    <property type="term" value="F:serine-type endopeptidase activity"/>
    <property type="evidence" value="ECO:0007669"/>
    <property type="project" value="InterPro"/>
</dbReference>
<sequence>MNRKSVPIFLSILINLTVCTHSHYLNYGKSGNVTFYHDNYANSIVIINNANYDDVDSTRISGGKYAKLGEFPYMAVVHHLLDDEYISQCGGTILSNRWVLTAGHCVIDRPQRFFVVFGIIDKSGIAYDSLRGPGDAMITTKAFVHPQYLVSHNDIALLRMPRDIMFSKFIRPIKLAYHDESFAYRNASVIGWGKQRTVGKVSQRLQYTTLPVISNNECKKYWQISDRHVCTAAGLGRDACQGDSGGPLVVKRGGQNLQIGIVSYGDEYCPSNKPGVFTRVSSFRGWIRQVTNII</sequence>
<evidence type="ECO:0000256" key="1">
    <source>
        <dbReference type="ARBA" id="ARBA00004239"/>
    </source>
</evidence>
<evidence type="ECO:0000256" key="6">
    <source>
        <dbReference type="RuleBase" id="RU363034"/>
    </source>
</evidence>
<dbReference type="AlphaFoldDB" id="A0AAW2EP16"/>
<keyword evidence="5" id="KW-1015">Disulfide bond</keyword>
<dbReference type="PROSITE" id="PS50240">
    <property type="entry name" value="TRYPSIN_DOM"/>
    <property type="match status" value="1"/>
</dbReference>
<evidence type="ECO:0000256" key="3">
    <source>
        <dbReference type="ARBA" id="ARBA00022801"/>
    </source>
</evidence>
<evidence type="ECO:0000259" key="8">
    <source>
        <dbReference type="PROSITE" id="PS50240"/>
    </source>
</evidence>
<reference evidence="9 10" key="1">
    <citation type="submission" date="2023-03" db="EMBL/GenBank/DDBJ databases">
        <title>High recombination rates correlate with genetic variation in Cardiocondyla obscurior ants.</title>
        <authorList>
            <person name="Errbii M."/>
        </authorList>
    </citation>
    <scope>NUCLEOTIDE SEQUENCE [LARGE SCALE GENOMIC DNA]</scope>
    <source>
        <strain evidence="9">Alpha-2009</strain>
        <tissue evidence="9">Whole body</tissue>
    </source>
</reference>
<dbReference type="SMART" id="SM00020">
    <property type="entry name" value="Tryp_SPc"/>
    <property type="match status" value="1"/>
</dbReference>
<dbReference type="SUPFAM" id="SSF50494">
    <property type="entry name" value="Trypsin-like serine proteases"/>
    <property type="match status" value="1"/>
</dbReference>
<dbReference type="InterPro" id="IPR009003">
    <property type="entry name" value="Peptidase_S1_PA"/>
</dbReference>
<feature type="domain" description="Peptidase S1" evidence="8">
    <location>
        <begin position="60"/>
        <end position="292"/>
    </location>
</feature>
<dbReference type="PROSITE" id="PS00135">
    <property type="entry name" value="TRYPSIN_SER"/>
    <property type="match status" value="1"/>
</dbReference>
<dbReference type="PROSITE" id="PS00134">
    <property type="entry name" value="TRYPSIN_HIS"/>
    <property type="match status" value="1"/>
</dbReference>
<evidence type="ECO:0000313" key="9">
    <source>
        <dbReference type="EMBL" id="KAL0105478.1"/>
    </source>
</evidence>
<feature type="chain" id="PRO_5043463976" description="Peptidase S1 domain-containing protein" evidence="7">
    <location>
        <begin position="23"/>
        <end position="294"/>
    </location>
</feature>
<keyword evidence="2 6" id="KW-0645">Protease</keyword>
<gene>
    <name evidence="9" type="ORF">PUN28_016861</name>
</gene>
<evidence type="ECO:0000256" key="5">
    <source>
        <dbReference type="ARBA" id="ARBA00023157"/>
    </source>
</evidence>
<accession>A0AAW2EP16</accession>
<organism evidence="9 10">
    <name type="scientific">Cardiocondyla obscurior</name>
    <dbReference type="NCBI Taxonomy" id="286306"/>
    <lineage>
        <taxon>Eukaryota</taxon>
        <taxon>Metazoa</taxon>
        <taxon>Ecdysozoa</taxon>
        <taxon>Arthropoda</taxon>
        <taxon>Hexapoda</taxon>
        <taxon>Insecta</taxon>
        <taxon>Pterygota</taxon>
        <taxon>Neoptera</taxon>
        <taxon>Endopterygota</taxon>
        <taxon>Hymenoptera</taxon>
        <taxon>Apocrita</taxon>
        <taxon>Aculeata</taxon>
        <taxon>Formicoidea</taxon>
        <taxon>Formicidae</taxon>
        <taxon>Myrmicinae</taxon>
        <taxon>Cardiocondyla</taxon>
    </lineage>
</organism>
<dbReference type="EMBL" id="JADYXP020000019">
    <property type="protein sequence ID" value="KAL0105478.1"/>
    <property type="molecule type" value="Genomic_DNA"/>
</dbReference>
<evidence type="ECO:0000256" key="2">
    <source>
        <dbReference type="ARBA" id="ARBA00022670"/>
    </source>
</evidence>
<keyword evidence="7" id="KW-0732">Signal</keyword>
<dbReference type="CDD" id="cd00190">
    <property type="entry name" value="Tryp_SPc"/>
    <property type="match status" value="1"/>
</dbReference>
<name>A0AAW2EP16_9HYME</name>
<comment type="subcellular location">
    <subcellularLocation>
        <location evidence="1">Secreted</location>
        <location evidence="1">Extracellular space</location>
    </subcellularLocation>
</comment>
<dbReference type="GO" id="GO:0005576">
    <property type="term" value="C:extracellular region"/>
    <property type="evidence" value="ECO:0007669"/>
    <property type="project" value="UniProtKB-SubCell"/>
</dbReference>
<keyword evidence="10" id="KW-1185">Reference proteome</keyword>
<evidence type="ECO:0000256" key="7">
    <source>
        <dbReference type="SAM" id="SignalP"/>
    </source>
</evidence>
<proteinExistence type="predicted"/>
<keyword evidence="3 6" id="KW-0378">Hydrolase</keyword>
<dbReference type="InterPro" id="IPR033116">
    <property type="entry name" value="TRYPSIN_SER"/>
</dbReference>
<dbReference type="FunFam" id="2.40.10.10:FF:000036">
    <property type="entry name" value="Trypsin beta"/>
    <property type="match status" value="1"/>
</dbReference>
<dbReference type="PANTHER" id="PTHR24250">
    <property type="entry name" value="CHYMOTRYPSIN-RELATED"/>
    <property type="match status" value="1"/>
</dbReference>
<feature type="signal peptide" evidence="7">
    <location>
        <begin position="1"/>
        <end position="22"/>
    </location>
</feature>
<dbReference type="GO" id="GO:0006508">
    <property type="term" value="P:proteolysis"/>
    <property type="evidence" value="ECO:0007669"/>
    <property type="project" value="UniProtKB-KW"/>
</dbReference>
<dbReference type="InterPro" id="IPR001314">
    <property type="entry name" value="Peptidase_S1A"/>
</dbReference>